<dbReference type="PANTHER" id="PTHR46082">
    <property type="entry name" value="ATP/GTP-BINDING PROTEIN-RELATED"/>
    <property type="match status" value="1"/>
</dbReference>
<feature type="domain" description="Nucleoside phosphorylase" evidence="1">
    <location>
        <begin position="13"/>
        <end position="295"/>
    </location>
</feature>
<accession>A0A9W9PMK2</accession>
<dbReference type="PANTHER" id="PTHR46082:SF11">
    <property type="entry name" value="AAA+ ATPASE DOMAIN-CONTAINING PROTEIN-RELATED"/>
    <property type="match status" value="1"/>
</dbReference>
<reference evidence="3" key="1">
    <citation type="submission" date="2022-12" db="EMBL/GenBank/DDBJ databases">
        <authorList>
            <person name="Petersen C."/>
        </authorList>
    </citation>
    <scope>NUCLEOTIDE SEQUENCE</scope>
    <source>
        <strain evidence="3">IBT 21472</strain>
    </source>
</reference>
<dbReference type="GO" id="GO:0003824">
    <property type="term" value="F:catalytic activity"/>
    <property type="evidence" value="ECO:0007669"/>
    <property type="project" value="InterPro"/>
</dbReference>
<protein>
    <recommendedName>
        <fullName evidence="5">Nucleoside phosphorylase domain-containing protein</fullName>
    </recommendedName>
</protein>
<dbReference type="SUPFAM" id="SSF53167">
    <property type="entry name" value="Purine and uridine phosphorylases"/>
    <property type="match status" value="1"/>
</dbReference>
<dbReference type="Proteomes" id="UP001147746">
    <property type="component" value="Unassembled WGS sequence"/>
</dbReference>
<evidence type="ECO:0008006" key="5">
    <source>
        <dbReference type="Google" id="ProtNLM"/>
    </source>
</evidence>
<keyword evidence="4" id="KW-1185">Reference proteome</keyword>
<reference evidence="3" key="2">
    <citation type="journal article" date="2023" name="IMA Fungus">
        <title>Comparative genomic study of the Penicillium genus elucidates a diverse pangenome and 15 lateral gene transfer events.</title>
        <authorList>
            <person name="Petersen C."/>
            <person name="Sorensen T."/>
            <person name="Nielsen M.R."/>
            <person name="Sondergaard T.E."/>
            <person name="Sorensen J.L."/>
            <person name="Fitzpatrick D.A."/>
            <person name="Frisvad J.C."/>
            <person name="Nielsen K.L."/>
        </authorList>
    </citation>
    <scope>NUCLEOTIDE SEQUENCE</scope>
    <source>
        <strain evidence="3">IBT 21472</strain>
    </source>
</reference>
<comment type="caution">
    <text evidence="3">The sequence shown here is derived from an EMBL/GenBank/DDBJ whole genome shotgun (WGS) entry which is preliminary data.</text>
</comment>
<dbReference type="Pfam" id="PF17046">
    <property type="entry name" value="Ses_B"/>
    <property type="match status" value="1"/>
</dbReference>
<dbReference type="GO" id="GO:0009116">
    <property type="term" value="P:nucleoside metabolic process"/>
    <property type="evidence" value="ECO:0007669"/>
    <property type="project" value="InterPro"/>
</dbReference>
<evidence type="ECO:0000259" key="2">
    <source>
        <dbReference type="Pfam" id="PF17046"/>
    </source>
</evidence>
<name>A0A9W9PMK2_9EURO</name>
<dbReference type="InterPro" id="IPR031469">
    <property type="entry name" value="SesB_dom"/>
</dbReference>
<dbReference type="EMBL" id="JAPZBO010000010">
    <property type="protein sequence ID" value="KAJ5299864.1"/>
    <property type="molecule type" value="Genomic_DNA"/>
</dbReference>
<dbReference type="Gene3D" id="3.40.50.1580">
    <property type="entry name" value="Nucleoside phosphorylase domain"/>
    <property type="match status" value="1"/>
</dbReference>
<dbReference type="Pfam" id="PF01048">
    <property type="entry name" value="PNP_UDP_1"/>
    <property type="match status" value="1"/>
</dbReference>
<evidence type="ECO:0000313" key="3">
    <source>
        <dbReference type="EMBL" id="KAJ5299864.1"/>
    </source>
</evidence>
<evidence type="ECO:0000313" key="4">
    <source>
        <dbReference type="Proteomes" id="UP001147746"/>
    </source>
</evidence>
<proteinExistence type="predicted"/>
<organism evidence="3 4">
    <name type="scientific">Penicillium atrosanguineum</name>
    <dbReference type="NCBI Taxonomy" id="1132637"/>
    <lineage>
        <taxon>Eukaryota</taxon>
        <taxon>Fungi</taxon>
        <taxon>Dikarya</taxon>
        <taxon>Ascomycota</taxon>
        <taxon>Pezizomycotina</taxon>
        <taxon>Eurotiomycetes</taxon>
        <taxon>Eurotiomycetidae</taxon>
        <taxon>Eurotiales</taxon>
        <taxon>Aspergillaceae</taxon>
        <taxon>Penicillium</taxon>
    </lineage>
</organism>
<evidence type="ECO:0000259" key="1">
    <source>
        <dbReference type="Pfam" id="PF01048"/>
    </source>
</evidence>
<dbReference type="InterPro" id="IPR000845">
    <property type="entry name" value="Nucleoside_phosphorylase_d"/>
</dbReference>
<dbReference type="AlphaFoldDB" id="A0A9W9PMK2"/>
<dbReference type="InterPro" id="IPR053137">
    <property type="entry name" value="NLR-like"/>
</dbReference>
<dbReference type="InterPro" id="IPR035994">
    <property type="entry name" value="Nucleoside_phosphorylase_sf"/>
</dbReference>
<sequence length="349" mass="38431">MSNPEDYTVGWICAITTEYVAAQEFLDEKHDGPAYLPPHSKNDYTLGKVWNHNVVISVLPIGEYGTSSAARVAEDMMHSFPNIRIGLMVGIGGGVPSRKHDIRLGDIVVSIPRNGQGGVLQYDFGKTIQGQSFQPTVNGLEAQYESEGHQLDNAVDRILEKKPRLRKKYQRPDLASDQLYRSQIIHPAGNDSPCALSCGDDLSCLVARPPRTEHDDNPAIHYGLIASANQLMKDASIRDKLAAEKDVLCFEMEAAGLMNHFPCLVIRGICDYADSHKNKAWQGYAAMVAAAYAKDLLRRIVPQMVEREAKIVNIIKEGDHHTHVVFGNQNRGFQVGVNNGPINASFGGK</sequence>
<feature type="domain" description="Fungal death-pathway protein SesB" evidence="2">
    <location>
        <begin position="326"/>
        <end position="343"/>
    </location>
</feature>
<gene>
    <name evidence="3" type="ORF">N7476_011421</name>
</gene>